<dbReference type="InterPro" id="IPR027417">
    <property type="entry name" value="P-loop_NTPase"/>
</dbReference>
<dbReference type="SUPFAM" id="SSF53795">
    <property type="entry name" value="PEP carboxykinase-like"/>
    <property type="match status" value="1"/>
</dbReference>
<reference evidence="1" key="1">
    <citation type="submission" date="2021-03" db="EMBL/GenBank/DDBJ databases">
        <title>Acanthopleuribacteraceae sp. M133.</title>
        <authorList>
            <person name="Wang G."/>
        </authorList>
    </citation>
    <scope>NUCLEOTIDE SEQUENCE</scope>
    <source>
        <strain evidence="1">M133</strain>
    </source>
</reference>
<dbReference type="EMBL" id="CP071793">
    <property type="protein sequence ID" value="QTD52849.1"/>
    <property type="molecule type" value="Genomic_DNA"/>
</dbReference>
<proteinExistence type="predicted"/>
<sequence>MTKGLPCIWESPFRFSEGHPHARLFRHGHALILELGKVGLFEFEGSHISMNLEPGARPIPYILGRVFALWLELNGFAVLHGSSLIHGNRAFCLLGHSGSGKSTLSAALNQTGCPLLCDDLIPLTRTDSGIVIYPGIPQSRMWPDTGERFFGEGFKAFPLVHPELTKRKVPAIVNDRNRFSEHPTQLSTLFLLERHDEDGVELVDLPPSKALLALIGLSFGVAETEAAGLQPTRMKQLADVVECVRVMEIHYPSGFDRLDRVTEKIKSVV</sequence>
<evidence type="ECO:0008006" key="3">
    <source>
        <dbReference type="Google" id="ProtNLM"/>
    </source>
</evidence>
<dbReference type="AlphaFoldDB" id="A0A8A4TS98"/>
<keyword evidence="2" id="KW-1185">Reference proteome</keyword>
<dbReference type="Proteomes" id="UP000663929">
    <property type="component" value="Chromosome"/>
</dbReference>
<dbReference type="KEGG" id="scor:J3U87_10260"/>
<gene>
    <name evidence="1" type="ORF">J3U87_10260</name>
</gene>
<dbReference type="RefSeq" id="WP_237382947.1">
    <property type="nucleotide sequence ID" value="NZ_CP071793.1"/>
</dbReference>
<dbReference type="Gene3D" id="3.40.50.300">
    <property type="entry name" value="P-loop containing nucleotide triphosphate hydrolases"/>
    <property type="match status" value="1"/>
</dbReference>
<accession>A0A8A4TS98</accession>
<protein>
    <recommendedName>
        <fullName evidence="3">Hpr(Ser) kinase/phosphatase</fullName>
    </recommendedName>
</protein>
<evidence type="ECO:0000313" key="1">
    <source>
        <dbReference type="EMBL" id="QTD52849.1"/>
    </source>
</evidence>
<evidence type="ECO:0000313" key="2">
    <source>
        <dbReference type="Proteomes" id="UP000663929"/>
    </source>
</evidence>
<organism evidence="1 2">
    <name type="scientific">Sulfidibacter corallicola</name>
    <dbReference type="NCBI Taxonomy" id="2818388"/>
    <lineage>
        <taxon>Bacteria</taxon>
        <taxon>Pseudomonadati</taxon>
        <taxon>Acidobacteriota</taxon>
        <taxon>Holophagae</taxon>
        <taxon>Acanthopleuribacterales</taxon>
        <taxon>Acanthopleuribacteraceae</taxon>
        <taxon>Sulfidibacter</taxon>
    </lineage>
</organism>
<name>A0A8A4TS98_SULCO</name>